<dbReference type="GO" id="GO:0008270">
    <property type="term" value="F:zinc ion binding"/>
    <property type="evidence" value="ECO:0007669"/>
    <property type="project" value="UniProtKB-KW"/>
</dbReference>
<reference evidence="3" key="1">
    <citation type="journal article" date="2015" name="PeerJ">
        <title>First genomic representation of candidate bacterial phylum KSB3 points to enhanced environmental sensing as a trigger of wastewater bulking.</title>
        <authorList>
            <person name="Sekiguchi Y."/>
            <person name="Ohashi A."/>
            <person name="Parks D.H."/>
            <person name="Yamauchi T."/>
            <person name="Tyson G.W."/>
            <person name="Hugenholtz P."/>
        </authorList>
    </citation>
    <scope>NUCLEOTIDE SEQUENCE [LARGE SCALE GENOMIC DNA]</scope>
</reference>
<dbReference type="Proteomes" id="UP000030700">
    <property type="component" value="Unassembled WGS sequence"/>
</dbReference>
<proteinExistence type="predicted"/>
<evidence type="ECO:0000256" key="1">
    <source>
        <dbReference type="PROSITE-ProRule" id="PRU00325"/>
    </source>
</evidence>
<dbReference type="AlphaFoldDB" id="A0A081BQ71"/>
<gene>
    <name evidence="3" type="ORF">U14_03788</name>
</gene>
<dbReference type="Pfam" id="PF04434">
    <property type="entry name" value="SWIM"/>
    <property type="match status" value="1"/>
</dbReference>
<evidence type="ECO:0000313" key="4">
    <source>
        <dbReference type="Proteomes" id="UP000030700"/>
    </source>
</evidence>
<sequence>MKLSDYTIDYVKRWAGGAIFQRGENYARQGMVQQLEYNPDADTLQASVAGSGDEYDVEISARSDSLTASCTCPYDGWPCKHIVAAMLAFFAQKDELTRQAARQKKADSTLAKKLAELPSAELVTILLECAKKYPDLKRELAMRFEANKEATFTSIKKQIARAFPDIESDYYDTRTIAKQLRSILASTTQAAPEIRAKVCWAAIDRILKELNNYGMDDEPLEDAAMSAMDELAAAFQAAPELGDARRDVIAQLLNYYHNSNCGLTDWIYDSAVQLCAAKEDYRLVIESLKQAMKKTNSSYYQGLLAQLYEATGDTEAQRRTLEAHLKDGIDYWRLAQYWLAQHDRGKALEVAWQGIERGEGRKVEVYAFVQDELRQRGDYKAIAGLLHRKVEKQEFDTHHHFLHDGTYNCLWEHYAATHDYDGQKYLLNLRLDHHDIDLDFFKTAKACLHETDWPAFEARIIADLEERAQARQKTPPAWFVPNFPNQIMTLAEIYDYLDDYDRLFDTIKHQVELLRQYESKLLPHFSAEYLELYQNVVNRLIAARGRDSYNTAAQYAQTIRHIYVDVRKTPQEWEQYIGGLRAENKRLRVFLEEFAHV</sequence>
<dbReference type="PROSITE" id="PS50966">
    <property type="entry name" value="ZF_SWIM"/>
    <property type="match status" value="1"/>
</dbReference>
<protein>
    <recommendedName>
        <fullName evidence="2">SWIM-type domain-containing protein</fullName>
    </recommendedName>
</protein>
<keyword evidence="4" id="KW-1185">Reference proteome</keyword>
<evidence type="ECO:0000259" key="2">
    <source>
        <dbReference type="PROSITE" id="PS50966"/>
    </source>
</evidence>
<dbReference type="STRING" id="1499966.U14_03788"/>
<keyword evidence="1" id="KW-0863">Zinc-finger</keyword>
<name>A0A081BQ71_9BACT</name>
<keyword evidence="1" id="KW-0862">Zinc</keyword>
<feature type="domain" description="SWIM-type" evidence="2">
    <location>
        <begin position="55"/>
        <end position="90"/>
    </location>
</feature>
<keyword evidence="1" id="KW-0479">Metal-binding</keyword>
<dbReference type="EMBL" id="DF820458">
    <property type="protein sequence ID" value="GAK52537.1"/>
    <property type="molecule type" value="Genomic_DNA"/>
</dbReference>
<organism evidence="3">
    <name type="scientific">Candidatus Moduliflexus flocculans</name>
    <dbReference type="NCBI Taxonomy" id="1499966"/>
    <lineage>
        <taxon>Bacteria</taxon>
        <taxon>Candidatus Moduliflexota</taxon>
        <taxon>Candidatus Moduliflexia</taxon>
        <taxon>Candidatus Moduliflexales</taxon>
        <taxon>Candidatus Moduliflexaceae</taxon>
    </lineage>
</organism>
<accession>A0A081BQ71</accession>
<dbReference type="HOGENOM" id="CLU_466066_0_0_0"/>
<dbReference type="InterPro" id="IPR007527">
    <property type="entry name" value="Znf_SWIM"/>
</dbReference>
<evidence type="ECO:0000313" key="3">
    <source>
        <dbReference type="EMBL" id="GAK52537.1"/>
    </source>
</evidence>